<name>A0A162AA40_9GAMM</name>
<evidence type="ECO:0000313" key="1">
    <source>
        <dbReference type="EMBL" id="KZN46513.1"/>
    </source>
</evidence>
<accession>A0A162AA40</accession>
<organism evidence="1 2">
    <name type="scientific">Pseudoalteromonas luteoviolacea NCIMB 1942</name>
    <dbReference type="NCBI Taxonomy" id="1365253"/>
    <lineage>
        <taxon>Bacteria</taxon>
        <taxon>Pseudomonadati</taxon>
        <taxon>Pseudomonadota</taxon>
        <taxon>Gammaproteobacteria</taxon>
        <taxon>Alteromonadales</taxon>
        <taxon>Pseudoalteromonadaceae</taxon>
        <taxon>Pseudoalteromonas</taxon>
    </lineage>
</organism>
<proteinExistence type="predicted"/>
<dbReference type="AlphaFoldDB" id="A0A162AA40"/>
<evidence type="ECO:0008006" key="3">
    <source>
        <dbReference type="Google" id="ProtNLM"/>
    </source>
</evidence>
<dbReference type="GO" id="GO:0015074">
    <property type="term" value="P:DNA integration"/>
    <property type="evidence" value="ECO:0007669"/>
    <property type="project" value="InterPro"/>
</dbReference>
<dbReference type="InterPro" id="IPR013762">
    <property type="entry name" value="Integrase-like_cat_sf"/>
</dbReference>
<dbReference type="GO" id="GO:0006310">
    <property type="term" value="P:DNA recombination"/>
    <property type="evidence" value="ECO:0007669"/>
    <property type="project" value="InterPro"/>
</dbReference>
<dbReference type="Pfam" id="PF13009">
    <property type="entry name" value="Integrase_2"/>
    <property type="match status" value="1"/>
</dbReference>
<dbReference type="GO" id="GO:0003677">
    <property type="term" value="F:DNA binding"/>
    <property type="evidence" value="ECO:0007669"/>
    <property type="project" value="InterPro"/>
</dbReference>
<dbReference type="EMBL" id="AUXT01000169">
    <property type="protein sequence ID" value="KZN46513.1"/>
    <property type="molecule type" value="Genomic_DNA"/>
</dbReference>
<dbReference type="Gene3D" id="1.10.443.10">
    <property type="entry name" value="Intergrase catalytic core"/>
    <property type="match status" value="1"/>
</dbReference>
<gene>
    <name evidence="1" type="ORF">N482_12030</name>
</gene>
<evidence type="ECO:0000313" key="2">
    <source>
        <dbReference type="Proteomes" id="UP000076587"/>
    </source>
</evidence>
<dbReference type="PATRIC" id="fig|1365253.3.peg.2922"/>
<reference evidence="1 2" key="1">
    <citation type="submission" date="2013-07" db="EMBL/GenBank/DDBJ databases">
        <title>Comparative Genomic and Metabolomic Analysis of Twelve Strains of Pseudoalteromonas luteoviolacea.</title>
        <authorList>
            <person name="Vynne N.G."/>
            <person name="Mansson M."/>
            <person name="Gram L."/>
        </authorList>
    </citation>
    <scope>NUCLEOTIDE SEQUENCE [LARGE SCALE GENOMIC DNA]</scope>
    <source>
        <strain evidence="1 2">NCIMB 1942</strain>
    </source>
</reference>
<dbReference type="Proteomes" id="UP000076587">
    <property type="component" value="Unassembled WGS sequence"/>
</dbReference>
<sequence>MWRERIIPKGKSYGGITLYKDKKVYELWCPASAVALYLKLELPLRTAQVRWLDSGEADLWRYQNGSWVKNTGKLAPATKLDLSRYSIGRGVFRCVQSAESDSSALFINTNKTSDILKDGLSKGYTIPWQHERVLKWLELLRNWQEKYNPIERPTQWSELKRKHLGDIKSKAQLEEMIPTCFLFRHRSSISEYDFKCPISDKEPARLWFKLLSELEQRCEQRREMLTDNSPIKFVKPSHGDFRNYISTYFPLHTLRVSLITSFALEGGVPIPVLSKLVAGHSRIIMTLYYTKIGQAYMKKVMSEAEDKLRLASEQQFKEFLINTEYNDLKLGTAFNDDSALRAVNAGSQVSWQIMDKGICPVGCQGCDNGGEQTVKLGNAPSSFAPTPRDFQGNVKNCVRCRWFITGPAFMPGLIAHFNNLSFEASEAGERHNTFEANLDVLKKMKFSAMDANEPFTREADLKAAEFEYEREATKVDALMNDMHATYRLIAQSTQIMNSTDETKLQLLSESGFSDVTAKLEDNSQLTQLEIVCRNAALYPYYDASKAVLKRGQAIDLMLRANGQDPLMLYLPDEDKLKVGNQIMLLIENRVGSFDKAIQFVESQSSLAEIGLPNAIGEYVKTELSKSANLIGYLNPHTTQGE</sequence>
<dbReference type="InterPro" id="IPR024965">
    <property type="entry name" value="Putative_integrase"/>
</dbReference>
<comment type="caution">
    <text evidence="1">The sequence shown here is derived from an EMBL/GenBank/DDBJ whole genome shotgun (WGS) entry which is preliminary data.</text>
</comment>
<protein>
    <recommendedName>
        <fullName evidence="3">Integrase</fullName>
    </recommendedName>
</protein>